<reference evidence="2" key="1">
    <citation type="journal article" date="2013" name="Lancet">
        <title>First case of E anophelis outbreak in an intensive-care unit.</title>
        <authorList>
            <person name="Teo J."/>
            <person name="Tan S.Y."/>
            <person name="Tay M."/>
            <person name="Ding Y."/>
            <person name="Kjelleberg S."/>
            <person name="Givskov M."/>
            <person name="Lin R.T."/>
            <person name="Yang L."/>
        </authorList>
    </citation>
    <scope>NUCLEOTIDE SEQUENCE [LARGE SCALE GENOMIC DNA]</scope>
    <source>
        <strain evidence="2">NUHP1</strain>
    </source>
</reference>
<feature type="chain" id="PRO_5001717573" evidence="1">
    <location>
        <begin position="21"/>
        <end position="117"/>
    </location>
</feature>
<dbReference type="AlphaFoldDB" id="A0A077EC41"/>
<dbReference type="EMBL" id="CP007547">
    <property type="protein sequence ID" value="AIL44293.1"/>
    <property type="molecule type" value="Genomic_DNA"/>
</dbReference>
<protein>
    <submittedName>
        <fullName evidence="2">Uncharacterized protein</fullName>
    </submittedName>
</protein>
<evidence type="ECO:0000313" key="2">
    <source>
        <dbReference type="EMBL" id="AIL44293.1"/>
    </source>
</evidence>
<keyword evidence="1" id="KW-0732">Signal</keyword>
<accession>A0A077EC41</accession>
<dbReference type="KEGG" id="eao:BD94_0518"/>
<reference evidence="2" key="2">
    <citation type="journal article" date="2015" name="Genome Biol. Evol.">
        <title>Complete Genome Sequence and Transcriptomic Analysis of the Novel Pathogen Elizabethkingia anophelis in Response to Oxidative Stress.</title>
        <authorList>
            <person name="Li Y."/>
            <person name="Liu Y."/>
            <person name="Chew S.C."/>
            <person name="Tay M."/>
            <person name="Salido M.M."/>
            <person name="Teo J."/>
            <person name="Lauro F.M."/>
            <person name="Givskov M."/>
            <person name="Yang L."/>
        </authorList>
    </citation>
    <scope>NUCLEOTIDE SEQUENCE</scope>
    <source>
        <strain evidence="2">NUHP1</strain>
    </source>
</reference>
<dbReference type="HOGENOM" id="CLU_2081100_0_0_10"/>
<evidence type="ECO:0000256" key="1">
    <source>
        <dbReference type="SAM" id="SignalP"/>
    </source>
</evidence>
<dbReference type="Proteomes" id="UP000028933">
    <property type="component" value="Chromosome"/>
</dbReference>
<sequence>MHKILILSCLLLLFSGSAYGQKIKTNYQSTEYHAPQYATESNYLDLIKNRSAAFIKFGFAGIDGRNFQNKYGIGVWNMGCLVTSDLSRKAQINNTVLKKYLDKKHGNSWKKDLGFKP</sequence>
<feature type="signal peptide" evidence="1">
    <location>
        <begin position="1"/>
        <end position="20"/>
    </location>
</feature>
<dbReference type="eggNOG" id="ENOG5033BHQ">
    <property type="taxonomic scope" value="Bacteria"/>
</dbReference>
<dbReference type="RefSeq" id="WP_024564655.1">
    <property type="nucleotide sequence ID" value="NZ_CP007547.1"/>
</dbReference>
<dbReference type="STRING" id="1338011.BD94_0518"/>
<proteinExistence type="predicted"/>
<organism evidence="2 3">
    <name type="scientific">Elizabethkingia anophelis NUHP1</name>
    <dbReference type="NCBI Taxonomy" id="1338011"/>
    <lineage>
        <taxon>Bacteria</taxon>
        <taxon>Pseudomonadati</taxon>
        <taxon>Bacteroidota</taxon>
        <taxon>Flavobacteriia</taxon>
        <taxon>Flavobacteriales</taxon>
        <taxon>Weeksellaceae</taxon>
        <taxon>Elizabethkingia</taxon>
    </lineage>
</organism>
<name>A0A077EC41_9FLAO</name>
<gene>
    <name evidence="2" type="ORF">BD94_0518</name>
</gene>
<evidence type="ECO:0000313" key="3">
    <source>
        <dbReference type="Proteomes" id="UP000028933"/>
    </source>
</evidence>